<protein>
    <submittedName>
        <fullName evidence="1">Uncharacterized protein</fullName>
    </submittedName>
</protein>
<dbReference type="AlphaFoldDB" id="A0AAD5T9N1"/>
<accession>A0AAD5T9N1</accession>
<comment type="caution">
    <text evidence="1">The sequence shown here is derived from an EMBL/GenBank/DDBJ whole genome shotgun (WGS) entry which is preliminary data.</text>
</comment>
<dbReference type="Proteomes" id="UP001211907">
    <property type="component" value="Unassembled WGS sequence"/>
</dbReference>
<evidence type="ECO:0000313" key="2">
    <source>
        <dbReference type="Proteomes" id="UP001211907"/>
    </source>
</evidence>
<organism evidence="1 2">
    <name type="scientific">Physocladia obscura</name>
    <dbReference type="NCBI Taxonomy" id="109957"/>
    <lineage>
        <taxon>Eukaryota</taxon>
        <taxon>Fungi</taxon>
        <taxon>Fungi incertae sedis</taxon>
        <taxon>Chytridiomycota</taxon>
        <taxon>Chytridiomycota incertae sedis</taxon>
        <taxon>Chytridiomycetes</taxon>
        <taxon>Chytridiales</taxon>
        <taxon>Chytriomycetaceae</taxon>
        <taxon>Physocladia</taxon>
    </lineage>
</organism>
<sequence>MQRIRLLWTRNADTAASATSLTQEYQEEIPPELCQEEPSSPFYAATTSSFMSVATTISGLIPATAATAATAVTAAAAQLPSWNATTAAISRIAGNTFSGGNNEGLVSTAATAKTMRKQISSLFVGGGGGNDAGAVLPTRSALSETENSSGGGMAELVGGFAKNVSAWASSGRVVATVPKVAVGFDGNSGNGGFNASTGEQTLHSQLYKHQQQQIYSQPIHLQFRQQTEQQQEYYQQHQQHQKQQHLQQQYFQQQQQQQQQQEFQQPQQFYYQHSQQEN</sequence>
<gene>
    <name evidence="1" type="ORF">HK100_008912</name>
</gene>
<proteinExistence type="predicted"/>
<evidence type="ECO:0000313" key="1">
    <source>
        <dbReference type="EMBL" id="KAJ3128910.1"/>
    </source>
</evidence>
<reference evidence="1" key="1">
    <citation type="submission" date="2020-05" db="EMBL/GenBank/DDBJ databases">
        <title>Phylogenomic resolution of chytrid fungi.</title>
        <authorList>
            <person name="Stajich J.E."/>
            <person name="Amses K."/>
            <person name="Simmons R."/>
            <person name="Seto K."/>
            <person name="Myers J."/>
            <person name="Bonds A."/>
            <person name="Quandt C.A."/>
            <person name="Barry K."/>
            <person name="Liu P."/>
            <person name="Grigoriev I."/>
            <person name="Longcore J.E."/>
            <person name="James T.Y."/>
        </authorList>
    </citation>
    <scope>NUCLEOTIDE SEQUENCE</scope>
    <source>
        <strain evidence="1">JEL0513</strain>
    </source>
</reference>
<name>A0AAD5T9N1_9FUNG</name>
<dbReference type="EMBL" id="JADGJH010000444">
    <property type="protein sequence ID" value="KAJ3128910.1"/>
    <property type="molecule type" value="Genomic_DNA"/>
</dbReference>
<keyword evidence="2" id="KW-1185">Reference proteome</keyword>